<gene>
    <name evidence="2" type="ORF">H8S37_04670</name>
</gene>
<evidence type="ECO:0000313" key="2">
    <source>
        <dbReference type="EMBL" id="MBC5688222.1"/>
    </source>
</evidence>
<evidence type="ECO:0000256" key="1">
    <source>
        <dbReference type="SAM" id="MobiDB-lite"/>
    </source>
</evidence>
<protein>
    <submittedName>
        <fullName evidence="2">Uncharacterized protein</fullName>
    </submittedName>
</protein>
<dbReference type="Proteomes" id="UP000652477">
    <property type="component" value="Unassembled WGS sequence"/>
</dbReference>
<organism evidence="2 3">
    <name type="scientific">Mediterraneibacter hominis</name>
    <dbReference type="NCBI Taxonomy" id="2763054"/>
    <lineage>
        <taxon>Bacteria</taxon>
        <taxon>Bacillati</taxon>
        <taxon>Bacillota</taxon>
        <taxon>Clostridia</taxon>
        <taxon>Lachnospirales</taxon>
        <taxon>Lachnospiraceae</taxon>
        <taxon>Mediterraneibacter</taxon>
    </lineage>
</organism>
<proteinExistence type="predicted"/>
<accession>A0A923LGC0</accession>
<sequence length="121" mass="13672">MMGKIMSTIDREIIKPRVDAAYQEGFDMTKEDIKSFYSQGSPKRYKRTKAYENSPDSIPPSGGNGSYHYNIHLNEHSYSTGTPGFPVFQEAQHNGSGILGKADTWFEAEEDIRQALENNFT</sequence>
<dbReference type="RefSeq" id="WP_186874851.1">
    <property type="nucleotide sequence ID" value="NZ_JACOPF010000001.1"/>
</dbReference>
<evidence type="ECO:0000313" key="3">
    <source>
        <dbReference type="Proteomes" id="UP000652477"/>
    </source>
</evidence>
<keyword evidence="3" id="KW-1185">Reference proteome</keyword>
<comment type="caution">
    <text evidence="2">The sequence shown here is derived from an EMBL/GenBank/DDBJ whole genome shotgun (WGS) entry which is preliminary data.</text>
</comment>
<reference evidence="2" key="1">
    <citation type="submission" date="2020-08" db="EMBL/GenBank/DDBJ databases">
        <title>Genome public.</title>
        <authorList>
            <person name="Liu C."/>
            <person name="Sun Q."/>
        </authorList>
    </citation>
    <scope>NUCLEOTIDE SEQUENCE</scope>
    <source>
        <strain evidence="2">NSJ-55</strain>
    </source>
</reference>
<feature type="region of interest" description="Disordered" evidence="1">
    <location>
        <begin position="39"/>
        <end position="66"/>
    </location>
</feature>
<name>A0A923LGC0_9FIRM</name>
<dbReference type="EMBL" id="JACOPF010000001">
    <property type="protein sequence ID" value="MBC5688222.1"/>
    <property type="molecule type" value="Genomic_DNA"/>
</dbReference>
<dbReference type="AlphaFoldDB" id="A0A923LGC0"/>